<gene>
    <name evidence="1" type="ORF">Vadar_010129</name>
</gene>
<keyword evidence="2" id="KW-1185">Reference proteome</keyword>
<evidence type="ECO:0000313" key="2">
    <source>
        <dbReference type="Proteomes" id="UP000828048"/>
    </source>
</evidence>
<protein>
    <submittedName>
        <fullName evidence="1">Uncharacterized protein</fullName>
    </submittedName>
</protein>
<reference evidence="1 2" key="1">
    <citation type="journal article" date="2021" name="Hortic Res">
        <title>High-quality reference genome and annotation aids understanding of berry development for evergreen blueberry (Vaccinium darrowii).</title>
        <authorList>
            <person name="Yu J."/>
            <person name="Hulse-Kemp A.M."/>
            <person name="Babiker E."/>
            <person name="Staton M."/>
        </authorList>
    </citation>
    <scope>NUCLEOTIDE SEQUENCE [LARGE SCALE GENOMIC DNA]</scope>
    <source>
        <strain evidence="2">cv. NJ 8807/NJ 8810</strain>
        <tissue evidence="1">Young leaf</tissue>
    </source>
</reference>
<proteinExistence type="predicted"/>
<organism evidence="1 2">
    <name type="scientific">Vaccinium darrowii</name>
    <dbReference type="NCBI Taxonomy" id="229202"/>
    <lineage>
        <taxon>Eukaryota</taxon>
        <taxon>Viridiplantae</taxon>
        <taxon>Streptophyta</taxon>
        <taxon>Embryophyta</taxon>
        <taxon>Tracheophyta</taxon>
        <taxon>Spermatophyta</taxon>
        <taxon>Magnoliopsida</taxon>
        <taxon>eudicotyledons</taxon>
        <taxon>Gunneridae</taxon>
        <taxon>Pentapetalae</taxon>
        <taxon>asterids</taxon>
        <taxon>Ericales</taxon>
        <taxon>Ericaceae</taxon>
        <taxon>Vaccinioideae</taxon>
        <taxon>Vaccinieae</taxon>
        <taxon>Vaccinium</taxon>
    </lineage>
</organism>
<evidence type="ECO:0000313" key="1">
    <source>
        <dbReference type="EMBL" id="KAH7857197.1"/>
    </source>
</evidence>
<accession>A0ACB7YVD4</accession>
<comment type="caution">
    <text evidence="1">The sequence shown here is derived from an EMBL/GenBank/DDBJ whole genome shotgun (WGS) entry which is preliminary data.</text>
</comment>
<name>A0ACB7YVD4_9ERIC</name>
<dbReference type="Proteomes" id="UP000828048">
    <property type="component" value="Chromosome 3"/>
</dbReference>
<sequence length="202" mass="21860">MVNSLRLYVFLAGLDSHLDGVRGRILGTAPLPNLQAAYATVCAEANRQDAMLNVTPNDGVVMVVRKSFARDSKKGVRRCSHCNGDNHVIETCFKLHGYPEWHPKGKTSSPVAPSPKADGATCKSNLATTSAFVAKSADSVDYEAAIHYSNSADSVDNEDPVHDSTLSPTSTTEPLIQSSLDDSLEVSHYHLTIFLLILIFMI</sequence>
<dbReference type="EMBL" id="CM037153">
    <property type="protein sequence ID" value="KAH7857197.1"/>
    <property type="molecule type" value="Genomic_DNA"/>
</dbReference>